<dbReference type="AlphaFoldDB" id="K0NPL8"/>
<name>K0NPL8_DESTT</name>
<evidence type="ECO:0000256" key="1">
    <source>
        <dbReference type="SAM" id="Phobius"/>
    </source>
</evidence>
<organism evidence="2 3">
    <name type="scientific">Desulfobacula toluolica (strain DSM 7467 / Tol2)</name>
    <dbReference type="NCBI Taxonomy" id="651182"/>
    <lineage>
        <taxon>Bacteria</taxon>
        <taxon>Pseudomonadati</taxon>
        <taxon>Thermodesulfobacteriota</taxon>
        <taxon>Desulfobacteria</taxon>
        <taxon>Desulfobacterales</taxon>
        <taxon>Desulfobacteraceae</taxon>
        <taxon>Desulfobacula</taxon>
    </lineage>
</organism>
<dbReference type="STRING" id="651182.TOL2_C26530"/>
<keyword evidence="1" id="KW-1133">Transmembrane helix</keyword>
<feature type="transmembrane region" description="Helical" evidence="1">
    <location>
        <begin position="25"/>
        <end position="42"/>
    </location>
</feature>
<dbReference type="EMBL" id="FO203503">
    <property type="protein sequence ID" value="CCK80812.1"/>
    <property type="molecule type" value="Genomic_DNA"/>
</dbReference>
<keyword evidence="1" id="KW-0812">Transmembrane</keyword>
<dbReference type="Proteomes" id="UP000007347">
    <property type="component" value="Chromosome"/>
</dbReference>
<reference evidence="2 3" key="1">
    <citation type="journal article" date="2013" name="Environ. Microbiol.">
        <title>Complete genome, catabolic sub-proteomes and key-metabolites of Desulfobacula toluolica Tol2, a marine, aromatic compound-degrading, sulfate-reducing bacterium.</title>
        <authorList>
            <person name="Wohlbrand L."/>
            <person name="Jacob J.H."/>
            <person name="Kube M."/>
            <person name="Mussmann M."/>
            <person name="Jarling R."/>
            <person name="Beck A."/>
            <person name="Amann R."/>
            <person name="Wilkes H."/>
            <person name="Reinhardt R."/>
            <person name="Rabus R."/>
        </authorList>
    </citation>
    <scope>NUCLEOTIDE SEQUENCE [LARGE SCALE GENOMIC DNA]</scope>
    <source>
        <strain evidence="3">DSM 7467 / Tol2</strain>
    </source>
</reference>
<keyword evidence="3" id="KW-1185">Reference proteome</keyword>
<gene>
    <name evidence="2" type="ordered locus">TOL2_C26530</name>
</gene>
<sequence>MRRRASKKNKEIVLLPLIGAKQKKTFKTLAVVVALMSATIYINHRLVWIGKENANLAAKEYFVAGQTLNSYKAILTTFLHPELPIIVPLTKLQWKIYEKGVALLPKNEGEAGVWQNMWFHHHFGKKDRPYFGVKRNRPSPKMVKILDQYWFCLEAMTTKPFADKKMEEKYLEGFAGLAFSYTLKDGYYSGKYLGSAKKMAKLPEMVHRYRLLVQWLNELRAKWKDSASIAQTVQNNPKMEVLSQLTLLINLSDIILGEIHSHNFDCDLSSIHQYIKMRKEFYSPDNGSPVYKKIRNHKEREAIYHIAVNAVGARNTKYLIEHYCGYEVAGKMDMSFAIAFAKDKNITLEQQEELWRRASLREEIKIIEGESDVRK</sequence>
<dbReference type="HOGENOM" id="CLU_737185_0_0_7"/>
<dbReference type="KEGG" id="dto:TOL2_C26530"/>
<evidence type="ECO:0000313" key="3">
    <source>
        <dbReference type="Proteomes" id="UP000007347"/>
    </source>
</evidence>
<protein>
    <submittedName>
        <fullName evidence="2">Uncharacterized protein</fullName>
    </submittedName>
</protein>
<keyword evidence="1" id="KW-0472">Membrane</keyword>
<evidence type="ECO:0000313" key="2">
    <source>
        <dbReference type="EMBL" id="CCK80812.1"/>
    </source>
</evidence>
<accession>K0NPL8</accession>
<proteinExistence type="predicted"/>